<evidence type="ECO:0000259" key="2">
    <source>
        <dbReference type="Pfam" id="PF01526"/>
    </source>
</evidence>
<organism evidence="3 4">
    <name type="scientific">Streptomyces lunaelactis</name>
    <dbReference type="NCBI Taxonomy" id="1535768"/>
    <lineage>
        <taxon>Bacteria</taxon>
        <taxon>Bacillati</taxon>
        <taxon>Actinomycetota</taxon>
        <taxon>Actinomycetes</taxon>
        <taxon>Kitasatosporales</taxon>
        <taxon>Streptomycetaceae</taxon>
        <taxon>Streptomyces</taxon>
    </lineage>
</organism>
<feature type="compositionally biased region" description="Acidic residues" evidence="1">
    <location>
        <begin position="79"/>
        <end position="90"/>
    </location>
</feature>
<sequence length="119" mass="12755">MLGSRGPNPASRLRRDDPWGRLCRHAAIAQLRAEGHEISDEDVARLSPLKFKNLNVLGRYSFTPSTPPQGLRPLRDPDAPELDEDDDGSGDEWTAPEAGSAPVPSHGGRAAPGPTVQSP</sequence>
<dbReference type="GO" id="GO:0004803">
    <property type="term" value="F:transposase activity"/>
    <property type="evidence" value="ECO:0007669"/>
    <property type="project" value="InterPro"/>
</dbReference>
<dbReference type="EMBL" id="CP026304">
    <property type="protein sequence ID" value="AVZ77085.1"/>
    <property type="molecule type" value="Genomic_DNA"/>
</dbReference>
<dbReference type="AlphaFoldDB" id="A0A2R4TDA1"/>
<accession>A0A2R4TDA1</accession>
<protein>
    <recommendedName>
        <fullName evidence="2">Tn3 transposase DDE domain-containing protein</fullName>
    </recommendedName>
</protein>
<dbReference type="KEGG" id="slk:SLUN_37965"/>
<evidence type="ECO:0000313" key="4">
    <source>
        <dbReference type="Proteomes" id="UP000244201"/>
    </source>
</evidence>
<dbReference type="InterPro" id="IPR002513">
    <property type="entry name" value="Tn3_Tnp_DDE_dom"/>
</dbReference>
<dbReference type="Proteomes" id="UP000244201">
    <property type="component" value="Chromosome"/>
</dbReference>
<feature type="domain" description="Tn3 transposase DDE" evidence="2">
    <location>
        <begin position="26"/>
        <end position="60"/>
    </location>
</feature>
<proteinExistence type="predicted"/>
<keyword evidence="4" id="KW-1185">Reference proteome</keyword>
<feature type="region of interest" description="Disordered" evidence="1">
    <location>
        <begin position="59"/>
        <end position="119"/>
    </location>
</feature>
<name>A0A2R4TDA1_9ACTN</name>
<evidence type="ECO:0000313" key="3">
    <source>
        <dbReference type="EMBL" id="AVZ77085.1"/>
    </source>
</evidence>
<evidence type="ECO:0000256" key="1">
    <source>
        <dbReference type="SAM" id="MobiDB-lite"/>
    </source>
</evidence>
<gene>
    <name evidence="3" type="ORF">SLUN_37965</name>
</gene>
<dbReference type="Pfam" id="PF01526">
    <property type="entry name" value="DDE_Tnp_Tn3"/>
    <property type="match status" value="1"/>
</dbReference>
<dbReference type="GO" id="GO:0006313">
    <property type="term" value="P:DNA transposition"/>
    <property type="evidence" value="ECO:0007669"/>
    <property type="project" value="InterPro"/>
</dbReference>
<reference evidence="3 4" key="1">
    <citation type="submission" date="2018-01" db="EMBL/GenBank/DDBJ databases">
        <title>Complete genome sequence of Streptomyces lunaelactis MM109T, a Ferroverdin A producer isolated from cave moonmilk deposits.</title>
        <authorList>
            <person name="Naome A."/>
            <person name="Martinet L."/>
            <person name="Maciejewska M."/>
            <person name="Anderssen S."/>
            <person name="Adam D."/>
            <person name="Tenconi E."/>
            <person name="Deflandre B."/>
            <person name="Arguelles-Arias A."/>
            <person name="Calusinska M."/>
            <person name="Copieters W."/>
            <person name="Karim L."/>
            <person name="Hanikenne M."/>
            <person name="Baurain D."/>
            <person name="van Wezel G."/>
            <person name="Smargiasso N."/>
            <person name="de Pauw E."/>
            <person name="Delfosse P."/>
            <person name="Rigali S."/>
        </authorList>
    </citation>
    <scope>NUCLEOTIDE SEQUENCE [LARGE SCALE GENOMIC DNA]</scope>
    <source>
        <strain evidence="3 4">MM109</strain>
    </source>
</reference>